<dbReference type="SMART" id="SM00507">
    <property type="entry name" value="HNHc"/>
    <property type="match status" value="1"/>
</dbReference>
<dbReference type="CDD" id="cd00085">
    <property type="entry name" value="HNHc"/>
    <property type="match status" value="1"/>
</dbReference>
<feature type="region of interest" description="Disordered" evidence="2">
    <location>
        <begin position="1301"/>
        <end position="1320"/>
    </location>
</feature>
<dbReference type="Pfam" id="PF00176">
    <property type="entry name" value="SNF2-rel_dom"/>
    <property type="match status" value="1"/>
</dbReference>
<dbReference type="Proteomes" id="UP000232323">
    <property type="component" value="Unassembled WGS sequence"/>
</dbReference>
<feature type="compositionally biased region" description="Acidic residues" evidence="2">
    <location>
        <begin position="774"/>
        <end position="784"/>
    </location>
</feature>
<accession>A0A250XNC0</accession>
<proteinExistence type="predicted"/>
<feature type="region of interest" description="Disordered" evidence="2">
    <location>
        <begin position="1066"/>
        <end position="1087"/>
    </location>
</feature>
<evidence type="ECO:0000259" key="3">
    <source>
        <dbReference type="PROSITE" id="PS51192"/>
    </source>
</evidence>
<dbReference type="InterPro" id="IPR014001">
    <property type="entry name" value="Helicase_ATP-bd"/>
</dbReference>
<feature type="region of interest" description="Disordered" evidence="2">
    <location>
        <begin position="732"/>
        <end position="784"/>
    </location>
</feature>
<feature type="region of interest" description="Disordered" evidence="2">
    <location>
        <begin position="549"/>
        <end position="571"/>
    </location>
</feature>
<dbReference type="STRING" id="1157962.A0A250XNC0"/>
<dbReference type="Pfam" id="PF01844">
    <property type="entry name" value="HNH"/>
    <property type="match status" value="1"/>
</dbReference>
<keyword evidence="1" id="KW-0378">Hydrolase</keyword>
<sequence>MSFDEFNDDDLWTRISENILSPNIPAGTNIKLSTLKVQKGEQRTNLPGQLKPQSALSEFQDHHKTQNLTLTRPHAQHSLHVTIKERTTAQCHVAQHNLSLSYLGQTLQHNSFPLKQFSACNSSIDSSQNDVLNVHGAPPEHSERRNASATFSVTGVNKPSIPAPALSKDQSLFHKGLHLKPQHSKQESSSCHGPRNMSLPKCPHERCPGVFTYCGGELTWVQSGHGGWGQGFYGCSFYREGSCGFRYFPHETLEFPVLDMEISGPNMFNVVPRPGAEAAVERAGGVLQLLKMAGVDVDTLLQTDRGGDELVAAQEHDPSSKSMIKEGPRVCLTEHNTPSADHLADAALHDGGQATKIPLSSYELVEAKLKSFKRNLLNKKGGCIPEQALKSFRGKLFQTVPMEEVERRLNTCMPPSLREALMPFQVEGVKFGLRHHGRCLIADEMGVGKTVQGIALATCYQEEWPLLIIVPASLRLMWAEEIEKWLPHVRPSQIRVVEGRSDRLTYIGDKSSLPLITITSYEMTKRLTCQACIDSRGYAAFEERQRQLAERLSSEKRPKSPPPRHEKKDCTEPSCCFGSLPFGMVIVDESHNLRSSKRVQENQQTEACSLVALRCRRCVFLTGTPSLSKPHDLFRQVDNIRPGLIGDSKEDFEMRYCDRRLVPCTYSVKEASAPAISRPPTYSNVKKCWDISGGSRLYELHGLLTREVMIRRLKRDVMAELPPKRRQVIRLPKPAPANWPDGSGLRQPVQTDVGGASSGFQNLEDRDSPMGPEEQSDVEDDEAADREGWVAGIGAVGEMDPSRMSLAHQTALAKLGDVVEWLLEALGAPPGRSHTKGRHSVPIPRQHTGAAASDSAAPQVSRPCGHGSVEGWETPAEHSHKHQPVKLEEEEGQQDVDAREETNAPSKFLVFAHHLDVMDRLEEALGAYGNRDHLNSAALNEGGSAERWRGVDYVRIDGSHDMMARRQAVRKFRSSPKVRVALLSITAAAVGLDFSSASSVVFAELPSEVSLVRQAEDRAHRKGQTQAVNIYFLCARDTSDDRRWQKLSSSLMTISQVLDGPEAVPLSSKNAAADAREPGGADESYAAPDTRGLVVDAVVDADQKHQVKQQGKRSSPMPKICGPGAISAPQPACTSDSLVHAHFSSAGLSLRVSLQERLVPDRGCSDGSHSPPLALPAKDISKNIDHPLDNLDLTCAFDYASSTAFAQDDDETRIPSGSEDKSISRTALKSDSRGTAVVDNNQHAVNNCLPSEYAWVGFEVSGHSGRIHLHLSLDGKQPLGLSLPLEALLGCSKALLLDAADGDQQEHSRTKEESSQQEEEGRQMLLQLVAQYVKAQERVKACETQEANGDSCMVNNNQQQTSALHIAGGGVSCTTQVHETLLRSHSALDARQASFGISFVGPYGLVSLPAGLDAKWLKEVLLEDTRSFARDWSQLRAVIRNRLQNKVLDSVLDDAVAEEAAAATAAGAYGISTTRYVSNEEDAPPPAGSTWRQVYVKIQSGDRGTRAGAPIKVAAARLKDVHSAGLHAEGCRELRRYRQAFKIDTHHQRLCLNCFEVVADCSLSPDAELESTHYLFCKPQCESKYCLKVSTGAIRRQLGKIERGVCTMCGLDCRALVSKLQCIRMSSPEWKEKRRHLLLRLAPSFGFVKSGSSALMERLITSPCEGYAWNADHIRGVYEGGGMCDLENLRTLCVVCHRQVTVRQVKERAAERKRKLLKTPSIVKFLHPPGVRASDTSAKEKKGKGEGAARKGTQVAAKRCPKPPVSLIQVDADSDDDQQNAPNVQLPQKAAGSHTSRKCMASGSFKRKAGAVLGVSTEPPCQDALITSEVKKCSACDADKVVAYNEGIASLAAKAEEQGCDLAEQQRLKRIRLQNLLKRHPQSSPSSSQGGSFDQSIQKIRPRSDTISDLCAVSPSSLWGTIPSLLVSPAPSSFSPSLTGSKLRGMMQKRDEGSEFAAKNLAVVEDSDDKVSSVHDVISLLDDDNGDRGDQHK</sequence>
<dbReference type="GO" id="GO:0004520">
    <property type="term" value="F:DNA endonuclease activity"/>
    <property type="evidence" value="ECO:0007669"/>
    <property type="project" value="TreeGrafter"/>
</dbReference>
<dbReference type="PANTHER" id="PTHR45766">
    <property type="entry name" value="DNA ANNEALING HELICASE AND ENDONUCLEASE ZRANB3 FAMILY MEMBER"/>
    <property type="match status" value="1"/>
</dbReference>
<dbReference type="PROSITE" id="PS51192">
    <property type="entry name" value="HELICASE_ATP_BIND_1"/>
    <property type="match status" value="1"/>
</dbReference>
<evidence type="ECO:0000256" key="2">
    <source>
        <dbReference type="SAM" id="MobiDB-lite"/>
    </source>
</evidence>
<dbReference type="Gene3D" id="3.40.50.10810">
    <property type="entry name" value="Tandem AAA-ATPase domain"/>
    <property type="match status" value="1"/>
</dbReference>
<dbReference type="SMART" id="SM00490">
    <property type="entry name" value="HELICc"/>
    <property type="match status" value="1"/>
</dbReference>
<feature type="compositionally biased region" description="Low complexity" evidence="2">
    <location>
        <begin position="1882"/>
        <end position="1892"/>
    </location>
</feature>
<feature type="compositionally biased region" description="Basic and acidic residues" evidence="2">
    <location>
        <begin position="1304"/>
        <end position="1320"/>
    </location>
</feature>
<dbReference type="InterPro" id="IPR002711">
    <property type="entry name" value="HNH"/>
</dbReference>
<name>A0A250XNC0_9CHLO</name>
<dbReference type="InterPro" id="IPR038718">
    <property type="entry name" value="SNF2-like_sf"/>
</dbReference>
<reference evidence="5 6" key="1">
    <citation type="submission" date="2017-08" db="EMBL/GenBank/DDBJ databases">
        <title>Acidophilic green algal genome provides insights into adaptation to an acidic environment.</title>
        <authorList>
            <person name="Hirooka S."/>
            <person name="Hirose Y."/>
            <person name="Kanesaki Y."/>
            <person name="Higuchi S."/>
            <person name="Fujiwara T."/>
            <person name="Onuma R."/>
            <person name="Era A."/>
            <person name="Ohbayashi R."/>
            <person name="Uzuka A."/>
            <person name="Nozaki H."/>
            <person name="Yoshikawa H."/>
            <person name="Miyagishima S.Y."/>
        </authorList>
    </citation>
    <scope>NUCLEOTIDE SEQUENCE [LARGE SCALE GENOMIC DNA]</scope>
    <source>
        <strain evidence="5 6">NIES-2499</strain>
    </source>
</reference>
<dbReference type="GO" id="GO:0003676">
    <property type="term" value="F:nucleic acid binding"/>
    <property type="evidence" value="ECO:0007669"/>
    <property type="project" value="InterPro"/>
</dbReference>
<evidence type="ECO:0000259" key="4">
    <source>
        <dbReference type="PROSITE" id="PS51194"/>
    </source>
</evidence>
<dbReference type="GO" id="GO:0006281">
    <property type="term" value="P:DNA repair"/>
    <property type="evidence" value="ECO:0007669"/>
    <property type="project" value="TreeGrafter"/>
</dbReference>
<dbReference type="GO" id="GO:0031297">
    <property type="term" value="P:replication fork processing"/>
    <property type="evidence" value="ECO:0007669"/>
    <property type="project" value="TreeGrafter"/>
</dbReference>
<dbReference type="PROSITE" id="PS51194">
    <property type="entry name" value="HELICASE_CTER"/>
    <property type="match status" value="1"/>
</dbReference>
<dbReference type="InterPro" id="IPR049730">
    <property type="entry name" value="SNF2/RAD54-like_C"/>
</dbReference>
<comment type="caution">
    <text evidence="5">The sequence shown here is derived from an EMBL/GenBank/DDBJ whole genome shotgun (WGS) entry which is preliminary data.</text>
</comment>
<keyword evidence="6" id="KW-1185">Reference proteome</keyword>
<feature type="region of interest" description="Disordered" evidence="2">
    <location>
        <begin position="1727"/>
        <end position="1760"/>
    </location>
</feature>
<dbReference type="InterPro" id="IPR000330">
    <property type="entry name" value="SNF2_N"/>
</dbReference>
<evidence type="ECO:0000313" key="5">
    <source>
        <dbReference type="EMBL" id="GAX84585.1"/>
    </source>
</evidence>
<dbReference type="InterPro" id="IPR001650">
    <property type="entry name" value="Helicase_C-like"/>
</dbReference>
<feature type="domain" description="Helicase C-terminal" evidence="4">
    <location>
        <begin position="879"/>
        <end position="1072"/>
    </location>
</feature>
<dbReference type="SMART" id="SM00487">
    <property type="entry name" value="DEXDc"/>
    <property type="match status" value="1"/>
</dbReference>
<feature type="region of interest" description="Disordered" evidence="2">
    <location>
        <begin position="1208"/>
        <end position="1234"/>
    </location>
</feature>
<dbReference type="GO" id="GO:0016787">
    <property type="term" value="F:hydrolase activity"/>
    <property type="evidence" value="ECO:0007669"/>
    <property type="project" value="UniProtKB-KW"/>
</dbReference>
<dbReference type="InterPro" id="IPR003615">
    <property type="entry name" value="HNH_nuc"/>
</dbReference>
<gene>
    <name evidence="5" type="ORF">CEUSTIGMA_g12006.t1</name>
</gene>
<dbReference type="Pfam" id="PF00271">
    <property type="entry name" value="Helicase_C"/>
    <property type="match status" value="1"/>
</dbReference>
<evidence type="ECO:0000256" key="1">
    <source>
        <dbReference type="ARBA" id="ARBA00022801"/>
    </source>
</evidence>
<dbReference type="PANTHER" id="PTHR45766:SF5">
    <property type="entry name" value="SNF2 DOMAIN-CONTAINING PROTEIN _ HELICASE DOMAIN-CONTAINING PROTEIN _ HNH ENDONUCLEASE DOMAIN-CONTAINING PROTEIN"/>
    <property type="match status" value="1"/>
</dbReference>
<dbReference type="Gene3D" id="3.40.50.300">
    <property type="entry name" value="P-loop containing nucleotide triphosphate hydrolases"/>
    <property type="match status" value="1"/>
</dbReference>
<organism evidence="5 6">
    <name type="scientific">Chlamydomonas eustigma</name>
    <dbReference type="NCBI Taxonomy" id="1157962"/>
    <lineage>
        <taxon>Eukaryota</taxon>
        <taxon>Viridiplantae</taxon>
        <taxon>Chlorophyta</taxon>
        <taxon>core chlorophytes</taxon>
        <taxon>Chlorophyceae</taxon>
        <taxon>CS clade</taxon>
        <taxon>Chlamydomonadales</taxon>
        <taxon>Chlamydomonadaceae</taxon>
        <taxon>Chlamydomonas</taxon>
    </lineage>
</organism>
<evidence type="ECO:0000313" key="6">
    <source>
        <dbReference type="Proteomes" id="UP000232323"/>
    </source>
</evidence>
<protein>
    <submittedName>
        <fullName evidence="5">Uncharacterized protein</fullName>
    </submittedName>
</protein>
<dbReference type="CDD" id="cd18793">
    <property type="entry name" value="SF2_C_SNF"/>
    <property type="match status" value="1"/>
</dbReference>
<dbReference type="GO" id="GO:0008270">
    <property type="term" value="F:zinc ion binding"/>
    <property type="evidence" value="ECO:0007669"/>
    <property type="project" value="InterPro"/>
</dbReference>
<feature type="domain" description="Helicase ATP-binding" evidence="3">
    <location>
        <begin position="430"/>
        <end position="643"/>
    </location>
</feature>
<dbReference type="GO" id="GO:0005524">
    <property type="term" value="F:ATP binding"/>
    <property type="evidence" value="ECO:0007669"/>
    <property type="project" value="InterPro"/>
</dbReference>
<feature type="compositionally biased region" description="Basic and acidic residues" evidence="2">
    <location>
        <begin position="1737"/>
        <end position="1749"/>
    </location>
</feature>
<feature type="region of interest" description="Disordered" evidence="2">
    <location>
        <begin position="1774"/>
        <end position="1797"/>
    </location>
</feature>
<dbReference type="OrthoDB" id="2801544at2759"/>
<feature type="region of interest" description="Disordered" evidence="2">
    <location>
        <begin position="828"/>
        <end position="900"/>
    </location>
</feature>
<dbReference type="EMBL" id="BEGY01000129">
    <property type="protein sequence ID" value="GAX84585.1"/>
    <property type="molecule type" value="Genomic_DNA"/>
</dbReference>
<dbReference type="GO" id="GO:0043596">
    <property type="term" value="C:nuclear replication fork"/>
    <property type="evidence" value="ECO:0007669"/>
    <property type="project" value="TreeGrafter"/>
</dbReference>
<dbReference type="InterPro" id="IPR027417">
    <property type="entry name" value="P-loop_NTPase"/>
</dbReference>
<dbReference type="SUPFAM" id="SSF52540">
    <property type="entry name" value="P-loop containing nucleoside triphosphate hydrolases"/>
    <property type="match status" value="2"/>
</dbReference>
<feature type="region of interest" description="Disordered" evidence="2">
    <location>
        <begin position="1878"/>
        <end position="1898"/>
    </location>
</feature>
<feature type="compositionally biased region" description="Basic and acidic residues" evidence="2">
    <location>
        <begin position="1218"/>
        <end position="1232"/>
    </location>
</feature>